<evidence type="ECO:0000313" key="5">
    <source>
        <dbReference type="Proteomes" id="UP000011607"/>
    </source>
</evidence>
<comment type="caution">
    <text evidence="4">The sequence shown here is derived from an EMBL/GenBank/DDBJ whole genome shotgun (WGS) entry which is preliminary data.</text>
</comment>
<dbReference type="InterPro" id="IPR000923">
    <property type="entry name" value="BlueCu_1"/>
</dbReference>
<gene>
    <name evidence="4" type="ORF">C446_05550</name>
</gene>
<sequence length="52" mass="5968">MVDSYETERMGEAGETQTLEVDELTDEMAEYRCRPHEGQMRGEIEARSTENG</sequence>
<organism evidence="4 5">
    <name type="scientific">Halobiforma nitratireducens JCM 10879</name>
    <dbReference type="NCBI Taxonomy" id="1227454"/>
    <lineage>
        <taxon>Archaea</taxon>
        <taxon>Methanobacteriati</taxon>
        <taxon>Methanobacteriota</taxon>
        <taxon>Stenosarchaea group</taxon>
        <taxon>Halobacteria</taxon>
        <taxon>Halobacteriales</taxon>
        <taxon>Natrialbaceae</taxon>
        <taxon>Halobiforma</taxon>
    </lineage>
</organism>
<dbReference type="Pfam" id="PF00127">
    <property type="entry name" value="Copper-bind"/>
    <property type="match status" value="1"/>
</dbReference>
<dbReference type="AlphaFoldDB" id="M0MBH4"/>
<dbReference type="EMBL" id="AOMA01000063">
    <property type="protein sequence ID" value="EMA41755.1"/>
    <property type="molecule type" value="Genomic_DNA"/>
</dbReference>
<dbReference type="Proteomes" id="UP000011607">
    <property type="component" value="Unassembled WGS sequence"/>
</dbReference>
<evidence type="ECO:0000256" key="1">
    <source>
        <dbReference type="ARBA" id="ARBA00022723"/>
    </source>
</evidence>
<evidence type="ECO:0000256" key="2">
    <source>
        <dbReference type="ARBA" id="ARBA00023008"/>
    </source>
</evidence>
<evidence type="ECO:0000259" key="3">
    <source>
        <dbReference type="Pfam" id="PF00127"/>
    </source>
</evidence>
<keyword evidence="2" id="KW-0186">Copper</keyword>
<name>M0MBH4_9EURY</name>
<dbReference type="RefSeq" id="WP_006672066.1">
    <property type="nucleotide sequence ID" value="NZ_AOMA01000063.1"/>
</dbReference>
<reference evidence="4 5" key="1">
    <citation type="journal article" date="2014" name="PLoS Genet.">
        <title>Phylogenetically driven sequencing of extremely halophilic archaea reveals strategies for static and dynamic osmo-response.</title>
        <authorList>
            <person name="Becker E.A."/>
            <person name="Seitzer P.M."/>
            <person name="Tritt A."/>
            <person name="Larsen D."/>
            <person name="Krusor M."/>
            <person name="Yao A.I."/>
            <person name="Wu D."/>
            <person name="Madern D."/>
            <person name="Eisen J.A."/>
            <person name="Darling A.E."/>
            <person name="Facciotti M.T."/>
        </authorList>
    </citation>
    <scope>NUCLEOTIDE SEQUENCE [LARGE SCALE GENOMIC DNA]</scope>
    <source>
        <strain evidence="4 5">JCM 10879</strain>
    </source>
</reference>
<protein>
    <submittedName>
        <fullName evidence="4">Blue (Type 1) copper domain protein</fullName>
    </submittedName>
</protein>
<keyword evidence="1" id="KW-0479">Metal-binding</keyword>
<dbReference type="GO" id="GO:0005507">
    <property type="term" value="F:copper ion binding"/>
    <property type="evidence" value="ECO:0007669"/>
    <property type="project" value="InterPro"/>
</dbReference>
<evidence type="ECO:0000313" key="4">
    <source>
        <dbReference type="EMBL" id="EMA41755.1"/>
    </source>
</evidence>
<accession>M0MBH4</accession>
<dbReference type="GO" id="GO:0009055">
    <property type="term" value="F:electron transfer activity"/>
    <property type="evidence" value="ECO:0007669"/>
    <property type="project" value="InterPro"/>
</dbReference>
<keyword evidence="5" id="KW-1185">Reference proteome</keyword>
<feature type="domain" description="Blue (type 1) copper" evidence="3">
    <location>
        <begin position="7"/>
        <end position="45"/>
    </location>
</feature>
<dbReference type="eggNOG" id="arCOG03914">
    <property type="taxonomic scope" value="Archaea"/>
</dbReference>
<proteinExistence type="predicted"/>